<proteinExistence type="predicted"/>
<dbReference type="OrthoDB" id="7118285at2759"/>
<gene>
    <name evidence="1" type="ORF">FKW44_021445</name>
</gene>
<evidence type="ECO:0000313" key="2">
    <source>
        <dbReference type="Proteomes" id="UP000595437"/>
    </source>
</evidence>
<protein>
    <submittedName>
        <fullName evidence="1">Uncharacterized protein</fullName>
    </submittedName>
</protein>
<organism evidence="1 2">
    <name type="scientific">Caligus rogercresseyi</name>
    <name type="common">Sea louse</name>
    <dbReference type="NCBI Taxonomy" id="217165"/>
    <lineage>
        <taxon>Eukaryota</taxon>
        <taxon>Metazoa</taxon>
        <taxon>Ecdysozoa</taxon>
        <taxon>Arthropoda</taxon>
        <taxon>Crustacea</taxon>
        <taxon>Multicrustacea</taxon>
        <taxon>Hexanauplia</taxon>
        <taxon>Copepoda</taxon>
        <taxon>Siphonostomatoida</taxon>
        <taxon>Caligidae</taxon>
        <taxon>Caligus</taxon>
    </lineage>
</organism>
<sequence>MIDAHEWLKEIPTVPIYYLAKLQSIVDTLRRLEGRSVIGLVGFATREFNSFSEENLITLFTHDAQSLNTTSNTSLAVDG</sequence>
<dbReference type="Proteomes" id="UP000595437">
    <property type="component" value="Chromosome 15"/>
</dbReference>
<name>A0A7T8JVT8_CALRO</name>
<dbReference type="EMBL" id="CP045904">
    <property type="protein sequence ID" value="QQP36369.1"/>
    <property type="molecule type" value="Genomic_DNA"/>
</dbReference>
<keyword evidence="2" id="KW-1185">Reference proteome</keyword>
<accession>A0A7T8JVT8</accession>
<reference evidence="2" key="1">
    <citation type="submission" date="2021-01" db="EMBL/GenBank/DDBJ databases">
        <title>Caligus Genome Assembly.</title>
        <authorList>
            <person name="Gallardo-Escarate C."/>
        </authorList>
    </citation>
    <scope>NUCLEOTIDE SEQUENCE [LARGE SCALE GENOMIC DNA]</scope>
</reference>
<evidence type="ECO:0000313" key="1">
    <source>
        <dbReference type="EMBL" id="QQP36369.1"/>
    </source>
</evidence>
<dbReference type="AlphaFoldDB" id="A0A7T8JVT8"/>